<dbReference type="AlphaFoldDB" id="A0A084WGY4"/>
<evidence type="ECO:0000313" key="4">
    <source>
        <dbReference type="Proteomes" id="UP000030765"/>
    </source>
</evidence>
<sequence length="92" mass="10993">MHFEPFRAALDREPWFSGSVAAIIDRNRRRPSRRPQRSPAPVRSEVELETRDNTYHTVKTIVKRSENKMFNDEDDKRWVVLAESTYENAFKR</sequence>
<name>A0A084WGY4_ANOSI</name>
<organism evidence="2">
    <name type="scientific">Anopheles sinensis</name>
    <name type="common">Mosquito</name>
    <dbReference type="NCBI Taxonomy" id="74873"/>
    <lineage>
        <taxon>Eukaryota</taxon>
        <taxon>Metazoa</taxon>
        <taxon>Ecdysozoa</taxon>
        <taxon>Arthropoda</taxon>
        <taxon>Hexapoda</taxon>
        <taxon>Insecta</taxon>
        <taxon>Pterygota</taxon>
        <taxon>Neoptera</taxon>
        <taxon>Endopterygota</taxon>
        <taxon>Diptera</taxon>
        <taxon>Nematocera</taxon>
        <taxon>Culicoidea</taxon>
        <taxon>Culicidae</taxon>
        <taxon>Anophelinae</taxon>
        <taxon>Anopheles</taxon>
    </lineage>
</organism>
<evidence type="ECO:0000256" key="1">
    <source>
        <dbReference type="SAM" id="MobiDB-lite"/>
    </source>
</evidence>
<dbReference type="EnsemblMetazoa" id="ASIC017678-RA">
    <property type="protein sequence ID" value="ASIC017678-PA"/>
    <property type="gene ID" value="ASIC017678"/>
</dbReference>
<gene>
    <name evidence="2" type="ORF">ZHAS_00017678</name>
</gene>
<keyword evidence="4" id="KW-1185">Reference proteome</keyword>
<dbReference type="EMBL" id="ATLV01023771">
    <property type="status" value="NOT_ANNOTATED_CDS"/>
    <property type="molecule type" value="Genomic_DNA"/>
</dbReference>
<feature type="region of interest" description="Disordered" evidence="1">
    <location>
        <begin position="27"/>
        <end position="47"/>
    </location>
</feature>
<dbReference type="Proteomes" id="UP000030765">
    <property type="component" value="Unassembled WGS sequence"/>
</dbReference>
<feature type="compositionally biased region" description="Basic residues" evidence="1">
    <location>
        <begin position="27"/>
        <end position="36"/>
    </location>
</feature>
<protein>
    <submittedName>
        <fullName evidence="2 3">ABC transporter permease</fullName>
    </submittedName>
</protein>
<reference evidence="2 4" key="1">
    <citation type="journal article" date="2014" name="BMC Genomics">
        <title>Genome sequence of Anopheles sinensis provides insight into genetics basis of mosquito competence for malaria parasites.</title>
        <authorList>
            <person name="Zhou D."/>
            <person name="Zhang D."/>
            <person name="Ding G."/>
            <person name="Shi L."/>
            <person name="Hou Q."/>
            <person name="Ye Y."/>
            <person name="Xu Y."/>
            <person name="Zhou H."/>
            <person name="Xiong C."/>
            <person name="Li S."/>
            <person name="Yu J."/>
            <person name="Hong S."/>
            <person name="Yu X."/>
            <person name="Zou P."/>
            <person name="Chen C."/>
            <person name="Chang X."/>
            <person name="Wang W."/>
            <person name="Lv Y."/>
            <person name="Sun Y."/>
            <person name="Ma L."/>
            <person name="Shen B."/>
            <person name="Zhu C."/>
        </authorList>
    </citation>
    <scope>NUCLEOTIDE SEQUENCE [LARGE SCALE GENOMIC DNA]</scope>
</reference>
<dbReference type="EMBL" id="KE525346">
    <property type="protein sequence ID" value="KFB49478.1"/>
    <property type="molecule type" value="Genomic_DNA"/>
</dbReference>
<evidence type="ECO:0000313" key="3">
    <source>
        <dbReference type="EnsemblMetazoa" id="ASIC017678-PA"/>
    </source>
</evidence>
<proteinExistence type="predicted"/>
<accession>A0A084WGY4</accession>
<dbReference type="VEuPathDB" id="VectorBase:ASIC017678"/>
<evidence type="ECO:0000313" key="2">
    <source>
        <dbReference type="EMBL" id="KFB49478.1"/>
    </source>
</evidence>
<reference evidence="3" key="2">
    <citation type="submission" date="2020-05" db="UniProtKB">
        <authorList>
            <consortium name="EnsemblMetazoa"/>
        </authorList>
    </citation>
    <scope>IDENTIFICATION</scope>
</reference>